<comment type="similarity">
    <text evidence="1">Belongs to the bacterial solute-binding protein 1 family.</text>
</comment>
<dbReference type="Proteomes" id="UP001555100">
    <property type="component" value="Unassembled WGS sequence"/>
</dbReference>
<feature type="chain" id="PRO_5047262179" evidence="5">
    <location>
        <begin position="28"/>
        <end position="415"/>
    </location>
</feature>
<evidence type="ECO:0000256" key="4">
    <source>
        <dbReference type="SAM" id="MobiDB-lite"/>
    </source>
</evidence>
<organism evidence="6 7">
    <name type="scientific">Trueperella pyogenes</name>
    <dbReference type="NCBI Taxonomy" id="1661"/>
    <lineage>
        <taxon>Bacteria</taxon>
        <taxon>Bacillati</taxon>
        <taxon>Actinomycetota</taxon>
        <taxon>Actinomycetes</taxon>
        <taxon>Actinomycetales</taxon>
        <taxon>Actinomycetaceae</taxon>
        <taxon>Trueperella</taxon>
    </lineage>
</organism>
<sequence length="415" mass="44248">MNKTRLSRSAALIGAAALVGVSLTGCGGTKETDTSSKGSENQVTLEVWDYLGQGVSNEAMEASVAAFEKANPNIKIKRTSFAYADLSTSIVQGGIGGSLPDVAIADVVDTQNFASLTLLMDVTDNFAEKSNEFFDGPWSSTQFNGKTVALPLNSNNLALYYNKAMFKGAGVEVPTTWQELHDTGKVLARDGKSALAISAIKSEQGSFQVLPFVWQTGGDLKNYDKSGAEALAYLKRLIDDGVMSSSVTNYTQEDARTQFVTENVAMMINGPWELQNLKAENIDFGVAMLPKGAESATGLGGENILAFAGSKHPEEAKKFMEFMALGHGTKTYLDKSGQLTARKDLSGALETSKDENMAVFEAQMEYARARAYGGEYNKISEAIQISIQAALTGSSSPEDAAKTAADAIKPLLPTK</sequence>
<dbReference type="CDD" id="cd13585">
    <property type="entry name" value="PBP2_TMBP_like"/>
    <property type="match status" value="1"/>
</dbReference>
<dbReference type="EMBL" id="JBAGNM010000003">
    <property type="protein sequence ID" value="MEW6954305.1"/>
    <property type="molecule type" value="Genomic_DNA"/>
</dbReference>
<protein>
    <submittedName>
        <fullName evidence="6">Sugar ABC transporter substrate-binding protein</fullName>
    </submittedName>
</protein>
<evidence type="ECO:0000313" key="7">
    <source>
        <dbReference type="Proteomes" id="UP001555100"/>
    </source>
</evidence>
<evidence type="ECO:0000256" key="3">
    <source>
        <dbReference type="ARBA" id="ARBA00022729"/>
    </source>
</evidence>
<dbReference type="SUPFAM" id="SSF53850">
    <property type="entry name" value="Periplasmic binding protein-like II"/>
    <property type="match status" value="1"/>
</dbReference>
<feature type="signal peptide" evidence="5">
    <location>
        <begin position="1"/>
        <end position="27"/>
    </location>
</feature>
<dbReference type="PANTHER" id="PTHR30061">
    <property type="entry name" value="MALTOSE-BINDING PERIPLASMIC PROTEIN"/>
    <property type="match status" value="1"/>
</dbReference>
<keyword evidence="7" id="KW-1185">Reference proteome</keyword>
<accession>A0ABV3NAS0</accession>
<evidence type="ECO:0000313" key="6">
    <source>
        <dbReference type="EMBL" id="MEW6954305.1"/>
    </source>
</evidence>
<gene>
    <name evidence="6" type="ORF">V3M73_04635</name>
</gene>
<dbReference type="Gene3D" id="3.40.190.10">
    <property type="entry name" value="Periplasmic binding protein-like II"/>
    <property type="match status" value="2"/>
</dbReference>
<dbReference type="PROSITE" id="PS51257">
    <property type="entry name" value="PROKAR_LIPOPROTEIN"/>
    <property type="match status" value="1"/>
</dbReference>
<evidence type="ECO:0000256" key="1">
    <source>
        <dbReference type="ARBA" id="ARBA00008520"/>
    </source>
</evidence>
<reference evidence="6 7" key="1">
    <citation type="submission" date="2024-01" db="EMBL/GenBank/DDBJ databases">
        <title>Genomic analysis and antimicrobial resistance profiles of Trueperella pyogenes isolated from domestic and wild animals.</title>
        <authorList>
            <person name="Magossi G."/>
            <person name="Gzyl K.E."/>
            <person name="Holman D.B."/>
            <person name="Amat S."/>
        </authorList>
    </citation>
    <scope>NUCLEOTIDE SEQUENCE [LARGE SCALE GENOMIC DNA]</scope>
    <source>
        <strain evidence="6 7">1494</strain>
    </source>
</reference>
<proteinExistence type="inferred from homology"/>
<dbReference type="RefSeq" id="WP_367245902.1">
    <property type="nucleotide sequence ID" value="NZ_CP123410.1"/>
</dbReference>
<comment type="caution">
    <text evidence="6">The sequence shown here is derived from an EMBL/GenBank/DDBJ whole genome shotgun (WGS) entry which is preliminary data.</text>
</comment>
<feature type="region of interest" description="Disordered" evidence="4">
    <location>
        <begin position="394"/>
        <end position="415"/>
    </location>
</feature>
<evidence type="ECO:0000256" key="5">
    <source>
        <dbReference type="SAM" id="SignalP"/>
    </source>
</evidence>
<name>A0ABV3NAS0_9ACTO</name>
<keyword evidence="3 5" id="KW-0732">Signal</keyword>
<dbReference type="PANTHER" id="PTHR30061:SF50">
    <property type="entry name" value="MALTOSE_MALTODEXTRIN-BINDING PERIPLASMIC PROTEIN"/>
    <property type="match status" value="1"/>
</dbReference>
<dbReference type="Pfam" id="PF13416">
    <property type="entry name" value="SBP_bac_8"/>
    <property type="match status" value="1"/>
</dbReference>
<evidence type="ECO:0000256" key="2">
    <source>
        <dbReference type="ARBA" id="ARBA00022448"/>
    </source>
</evidence>
<keyword evidence="2" id="KW-0813">Transport</keyword>
<dbReference type="InterPro" id="IPR006059">
    <property type="entry name" value="SBP"/>
</dbReference>